<proteinExistence type="predicted"/>
<dbReference type="Proteomes" id="UP001055811">
    <property type="component" value="Linkage Group LG03"/>
</dbReference>
<sequence>MAHYRSKLITFPRSHKFGDTKIASRIGEKLGFRLNDIGISHVEIDFIEELSRPFHYRKMVVPFFHSVKCVGIGVSSSEQLESKEALVGSEDDDGVEMVADFYPGQAAVEIAPYLRHALAALKSVDDTHIICYLCKEDNIKSPSSVLHSSVSATCCHVIPSLLH</sequence>
<evidence type="ECO:0000313" key="2">
    <source>
        <dbReference type="Proteomes" id="UP001055811"/>
    </source>
</evidence>
<dbReference type="EMBL" id="CM042011">
    <property type="protein sequence ID" value="KAI3766464.1"/>
    <property type="molecule type" value="Genomic_DNA"/>
</dbReference>
<keyword evidence="2" id="KW-1185">Reference proteome</keyword>
<accession>A0ACB9F5A6</accession>
<comment type="caution">
    <text evidence="1">The sequence shown here is derived from an EMBL/GenBank/DDBJ whole genome shotgun (WGS) entry which is preliminary data.</text>
</comment>
<name>A0ACB9F5A6_CICIN</name>
<evidence type="ECO:0000313" key="1">
    <source>
        <dbReference type="EMBL" id="KAI3766464.1"/>
    </source>
</evidence>
<reference evidence="2" key="1">
    <citation type="journal article" date="2022" name="Mol. Ecol. Resour.">
        <title>The genomes of chicory, endive, great burdock and yacon provide insights into Asteraceae palaeo-polyploidization history and plant inulin production.</title>
        <authorList>
            <person name="Fan W."/>
            <person name="Wang S."/>
            <person name="Wang H."/>
            <person name="Wang A."/>
            <person name="Jiang F."/>
            <person name="Liu H."/>
            <person name="Zhao H."/>
            <person name="Xu D."/>
            <person name="Zhang Y."/>
        </authorList>
    </citation>
    <scope>NUCLEOTIDE SEQUENCE [LARGE SCALE GENOMIC DNA]</scope>
    <source>
        <strain evidence="2">cv. Punajuju</strain>
    </source>
</reference>
<protein>
    <submittedName>
        <fullName evidence="1">Uncharacterized protein</fullName>
    </submittedName>
</protein>
<reference evidence="1 2" key="2">
    <citation type="journal article" date="2022" name="Mol. Ecol. Resour.">
        <title>The genomes of chicory, endive, great burdock and yacon provide insights into Asteraceae paleo-polyploidization history and plant inulin production.</title>
        <authorList>
            <person name="Fan W."/>
            <person name="Wang S."/>
            <person name="Wang H."/>
            <person name="Wang A."/>
            <person name="Jiang F."/>
            <person name="Liu H."/>
            <person name="Zhao H."/>
            <person name="Xu D."/>
            <person name="Zhang Y."/>
        </authorList>
    </citation>
    <scope>NUCLEOTIDE SEQUENCE [LARGE SCALE GENOMIC DNA]</scope>
    <source>
        <strain evidence="2">cv. Punajuju</strain>
        <tissue evidence="1">Leaves</tissue>
    </source>
</reference>
<gene>
    <name evidence="1" type="ORF">L2E82_16523</name>
</gene>
<organism evidence="1 2">
    <name type="scientific">Cichorium intybus</name>
    <name type="common">Chicory</name>
    <dbReference type="NCBI Taxonomy" id="13427"/>
    <lineage>
        <taxon>Eukaryota</taxon>
        <taxon>Viridiplantae</taxon>
        <taxon>Streptophyta</taxon>
        <taxon>Embryophyta</taxon>
        <taxon>Tracheophyta</taxon>
        <taxon>Spermatophyta</taxon>
        <taxon>Magnoliopsida</taxon>
        <taxon>eudicotyledons</taxon>
        <taxon>Gunneridae</taxon>
        <taxon>Pentapetalae</taxon>
        <taxon>asterids</taxon>
        <taxon>campanulids</taxon>
        <taxon>Asterales</taxon>
        <taxon>Asteraceae</taxon>
        <taxon>Cichorioideae</taxon>
        <taxon>Cichorieae</taxon>
        <taxon>Cichoriinae</taxon>
        <taxon>Cichorium</taxon>
    </lineage>
</organism>